<dbReference type="FunFam" id="2.170.130.10:FF:000003">
    <property type="entry name" value="SusC/RagA family TonB-linked outer membrane protein"/>
    <property type="match status" value="1"/>
</dbReference>
<evidence type="ECO:0000256" key="6">
    <source>
        <dbReference type="ARBA" id="ARBA00023237"/>
    </source>
</evidence>
<dbReference type="SUPFAM" id="SSF49464">
    <property type="entry name" value="Carboxypeptidase regulatory domain-like"/>
    <property type="match status" value="1"/>
</dbReference>
<accession>A0A7K1S5V2</accession>
<name>A0A7K1S5V2_9BACT</name>
<dbReference type="SUPFAM" id="SSF56935">
    <property type="entry name" value="Porins"/>
    <property type="match status" value="1"/>
</dbReference>
<dbReference type="InterPro" id="IPR037066">
    <property type="entry name" value="Plug_dom_sf"/>
</dbReference>
<dbReference type="RefSeq" id="WP_157583361.1">
    <property type="nucleotide sequence ID" value="NZ_WPIN01000002.1"/>
</dbReference>
<evidence type="ECO:0000259" key="8">
    <source>
        <dbReference type="Pfam" id="PF07715"/>
    </source>
</evidence>
<dbReference type="PROSITE" id="PS52016">
    <property type="entry name" value="TONB_DEPENDENT_REC_3"/>
    <property type="match status" value="1"/>
</dbReference>
<dbReference type="InterPro" id="IPR023996">
    <property type="entry name" value="TonB-dep_OMP_SusC/RagA"/>
</dbReference>
<dbReference type="Pfam" id="PF07715">
    <property type="entry name" value="Plug"/>
    <property type="match status" value="1"/>
</dbReference>
<dbReference type="InterPro" id="IPR008969">
    <property type="entry name" value="CarboxyPept-like_regulatory"/>
</dbReference>
<dbReference type="Proteomes" id="UP000436006">
    <property type="component" value="Unassembled WGS sequence"/>
</dbReference>
<keyword evidence="5 7" id="KW-0472">Membrane</keyword>
<evidence type="ECO:0000256" key="4">
    <source>
        <dbReference type="ARBA" id="ARBA00022692"/>
    </source>
</evidence>
<gene>
    <name evidence="9" type="ORF">GO755_04070</name>
</gene>
<organism evidence="9 10">
    <name type="scientific">Spirosoma arboris</name>
    <dbReference type="NCBI Taxonomy" id="2682092"/>
    <lineage>
        <taxon>Bacteria</taxon>
        <taxon>Pseudomonadati</taxon>
        <taxon>Bacteroidota</taxon>
        <taxon>Cytophagia</taxon>
        <taxon>Cytophagales</taxon>
        <taxon>Cytophagaceae</taxon>
        <taxon>Spirosoma</taxon>
    </lineage>
</organism>
<evidence type="ECO:0000313" key="10">
    <source>
        <dbReference type="Proteomes" id="UP000436006"/>
    </source>
</evidence>
<dbReference type="Gene3D" id="2.170.130.10">
    <property type="entry name" value="TonB-dependent receptor, plug domain"/>
    <property type="match status" value="1"/>
</dbReference>
<keyword evidence="2 7" id="KW-0813">Transport</keyword>
<dbReference type="InterPro" id="IPR039426">
    <property type="entry name" value="TonB-dep_rcpt-like"/>
</dbReference>
<dbReference type="Gene3D" id="3.55.50.30">
    <property type="match status" value="1"/>
</dbReference>
<evidence type="ECO:0000256" key="2">
    <source>
        <dbReference type="ARBA" id="ARBA00022448"/>
    </source>
</evidence>
<keyword evidence="3 7" id="KW-1134">Transmembrane beta strand</keyword>
<dbReference type="Pfam" id="PF13715">
    <property type="entry name" value="CarbopepD_reg_2"/>
    <property type="match status" value="1"/>
</dbReference>
<feature type="domain" description="TonB-dependent receptor plug" evidence="8">
    <location>
        <begin position="255"/>
        <end position="362"/>
    </location>
</feature>
<evidence type="ECO:0000256" key="7">
    <source>
        <dbReference type="PROSITE-ProRule" id="PRU01360"/>
    </source>
</evidence>
<keyword evidence="4 7" id="KW-0812">Transmembrane</keyword>
<proteinExistence type="inferred from homology"/>
<sequence>MMRPIPSYFPVVVLVLLLTSSGLPIQAQYMAFARSLSQQPTRPATAVRVLKDVLNEWGLTFGVNILYEESTVEGLTVSMDAVRQTGKLEQRLDNLLKPLRLTYRKRGKSYLITPAKSQDNARAENTSLPINTTVASVAVSPIDEIDQARSVVRPANMPAQRVITGRITSETGDGLPGVSVVVKGTTVGTATDGNGMYKLNVPDNQVKGTLVFSFIGYETQEVTIGNQTAISLQLQPSANSINEVVVVGYGTQKRENITGAVSTIEAKVLENRPVTNAVSALQGTAPGLIITRQSGQPGQEGWAAQIRGATSINGDAGNSPLVIVDGVEGDLSLINPNDIANISVLKDAAAAAIYGAKAGGGVILVTTKKGSTQKMRIDYTGLFTINKPYNQPKLLHSWEQAQLNNVAQFNTNGSYAFSDQQIRWLMDPDTNVVKNSAGSYDYFFDTNQLDILTRKVSPVQNHNISISGGSDKTQYMFSLGYFDQKGVFNIGPDAAQRYNARLNLNTKLSNKLSIDSRVAYTQARVQAPSITAAGDGGLMYNLYQVRASRNPIFLPGSDDTKYAYVGTTSAAYPVLKDGGYNKSTQHTIEGVFTLRADNLAKGLGLRFVYSPRVQQYNQDVFLRTVPRYVLTSPDPVSGGSINQTNSLQKVRSTQLWQNVQALGDYDWKLGDKHNFHLLGGFEFKSYNYNSVSAKQTALLSNDLPTLNYSTLATASPANVSDNIQVNTWVSYFGRLTYNYAGKYFLEANLRNDASSRLAPGYQSALFPSASAAWRLSTESWFTNALPIFTEFKLRGSWGRLGGAQSTNLNLYNYDYQATLISGNNYPFNNANTPYLYQSTLPSLGKGWEIIETTDIGLDFGLFKNRLTGSFDYYVRNNNNVFIRLNLPATLGVTPSSTNAAALQVKGWDASLGWRDTFKNGSYAINLNVSDNTNKVTRYDGPFAYLEGLNTYLPGLPLNTIYGYKDEGYFTTNEDVTSHAFQNTKTGVGDIKLQDVNGDGKVNAGLGRADDHGDLVNLGNTSPRYIFGANFSATWKGFDLSALFQGVGERKMLLFAKALVPFTDSWRMPWAIHEDYWTPDNPNARFPRPYVGATWNTNVSDHWVQNAAYIRLKNLQVGYTIPVQLTQKVHIAKARIFFSGQDIWEKNKMWYKYYDAENPSNASFQYPLFRSYSFGLNVTFQ</sequence>
<comment type="subcellular location">
    <subcellularLocation>
        <location evidence="1 7">Cell outer membrane</location>
        <topology evidence="1 7">Multi-pass membrane protein</topology>
    </subcellularLocation>
</comment>
<dbReference type="Gene3D" id="2.40.170.20">
    <property type="entry name" value="TonB-dependent receptor, beta-barrel domain"/>
    <property type="match status" value="1"/>
</dbReference>
<evidence type="ECO:0000256" key="5">
    <source>
        <dbReference type="ARBA" id="ARBA00023136"/>
    </source>
</evidence>
<evidence type="ECO:0000256" key="1">
    <source>
        <dbReference type="ARBA" id="ARBA00004571"/>
    </source>
</evidence>
<keyword evidence="10" id="KW-1185">Reference proteome</keyword>
<dbReference type="NCBIfam" id="TIGR04056">
    <property type="entry name" value="OMP_RagA_SusC"/>
    <property type="match status" value="1"/>
</dbReference>
<dbReference type="NCBIfam" id="TIGR04057">
    <property type="entry name" value="SusC_RagA_signa"/>
    <property type="match status" value="1"/>
</dbReference>
<dbReference type="InterPro" id="IPR036942">
    <property type="entry name" value="Beta-barrel_TonB_sf"/>
</dbReference>
<comment type="caution">
    <text evidence="9">The sequence shown here is derived from an EMBL/GenBank/DDBJ whole genome shotgun (WGS) entry which is preliminary data.</text>
</comment>
<dbReference type="GO" id="GO:0009279">
    <property type="term" value="C:cell outer membrane"/>
    <property type="evidence" value="ECO:0007669"/>
    <property type="project" value="UniProtKB-SubCell"/>
</dbReference>
<comment type="similarity">
    <text evidence="7">Belongs to the TonB-dependent receptor family.</text>
</comment>
<dbReference type="AlphaFoldDB" id="A0A7K1S5V2"/>
<evidence type="ECO:0000256" key="3">
    <source>
        <dbReference type="ARBA" id="ARBA00022452"/>
    </source>
</evidence>
<evidence type="ECO:0000313" key="9">
    <source>
        <dbReference type="EMBL" id="MVM29197.1"/>
    </source>
</evidence>
<dbReference type="Gene3D" id="2.60.40.1120">
    <property type="entry name" value="Carboxypeptidase-like, regulatory domain"/>
    <property type="match status" value="1"/>
</dbReference>
<reference evidence="9 10" key="1">
    <citation type="submission" date="2019-12" db="EMBL/GenBank/DDBJ databases">
        <title>Spirosoma sp. HMF4905 genome sequencing and assembly.</title>
        <authorList>
            <person name="Kang H."/>
            <person name="Cha I."/>
            <person name="Kim H."/>
            <person name="Joh K."/>
        </authorList>
    </citation>
    <scope>NUCLEOTIDE SEQUENCE [LARGE SCALE GENOMIC DNA]</scope>
    <source>
        <strain evidence="9 10">HMF4905</strain>
    </source>
</reference>
<dbReference type="EMBL" id="WPIN01000002">
    <property type="protein sequence ID" value="MVM29197.1"/>
    <property type="molecule type" value="Genomic_DNA"/>
</dbReference>
<dbReference type="InterPro" id="IPR023997">
    <property type="entry name" value="TonB-dep_OMP_SusC/RagA_CS"/>
</dbReference>
<protein>
    <submittedName>
        <fullName evidence="9">SusC/RagA family TonB-linked outer membrane protein</fullName>
    </submittedName>
</protein>
<keyword evidence="6 7" id="KW-0998">Cell outer membrane</keyword>
<dbReference type="InterPro" id="IPR012910">
    <property type="entry name" value="Plug_dom"/>
</dbReference>